<evidence type="ECO:0000313" key="3">
    <source>
        <dbReference type="Proteomes" id="UP000694540"/>
    </source>
</evidence>
<dbReference type="Pfam" id="PF15721">
    <property type="entry name" value="ANXA2R"/>
    <property type="match status" value="1"/>
</dbReference>
<feature type="region of interest" description="Disordered" evidence="1">
    <location>
        <begin position="78"/>
        <end position="102"/>
    </location>
</feature>
<evidence type="ECO:0000256" key="1">
    <source>
        <dbReference type="SAM" id="MobiDB-lite"/>
    </source>
</evidence>
<dbReference type="Ensembl" id="ENSCWAT00000002572.1">
    <property type="protein sequence ID" value="ENSCWAP00000002359.1"/>
    <property type="gene ID" value="ENSCWAG00000001907.1"/>
</dbReference>
<dbReference type="Proteomes" id="UP000694540">
    <property type="component" value="Unplaced"/>
</dbReference>
<name>A0A8C3VVG8_9CETA</name>
<dbReference type="PANTHER" id="PTHR38820:SF1">
    <property type="entry name" value="ANNEXIN-2 RECEPTOR"/>
    <property type="match status" value="1"/>
</dbReference>
<protein>
    <recommendedName>
        <fullName evidence="4">Annexin-2 receptor</fullName>
    </recommendedName>
</protein>
<feature type="region of interest" description="Disordered" evidence="1">
    <location>
        <begin position="1"/>
        <end position="32"/>
    </location>
</feature>
<reference evidence="2" key="1">
    <citation type="submission" date="2025-08" db="UniProtKB">
        <authorList>
            <consortium name="Ensembl"/>
        </authorList>
    </citation>
    <scope>IDENTIFICATION</scope>
</reference>
<feature type="compositionally biased region" description="Basic and acidic residues" evidence="1">
    <location>
        <begin position="1"/>
        <end position="11"/>
    </location>
</feature>
<accession>A0A8C3VVG8</accession>
<reference evidence="2" key="2">
    <citation type="submission" date="2025-09" db="UniProtKB">
        <authorList>
            <consortium name="Ensembl"/>
        </authorList>
    </citation>
    <scope>IDENTIFICATION</scope>
</reference>
<dbReference type="PANTHER" id="PTHR38820">
    <property type="entry name" value="ANNEXIN-2 RECEPTOR"/>
    <property type="match status" value="1"/>
</dbReference>
<organism evidence="2 3">
    <name type="scientific">Catagonus wagneri</name>
    <name type="common">Chacoan peccary</name>
    <dbReference type="NCBI Taxonomy" id="51154"/>
    <lineage>
        <taxon>Eukaryota</taxon>
        <taxon>Metazoa</taxon>
        <taxon>Chordata</taxon>
        <taxon>Craniata</taxon>
        <taxon>Vertebrata</taxon>
        <taxon>Euteleostomi</taxon>
        <taxon>Mammalia</taxon>
        <taxon>Eutheria</taxon>
        <taxon>Laurasiatheria</taxon>
        <taxon>Artiodactyla</taxon>
        <taxon>Suina</taxon>
        <taxon>Tayassuidae</taxon>
        <taxon>Catagonus</taxon>
    </lineage>
</organism>
<evidence type="ECO:0008006" key="4">
    <source>
        <dbReference type="Google" id="ProtNLM"/>
    </source>
</evidence>
<dbReference type="GO" id="GO:0038023">
    <property type="term" value="F:signaling receptor activity"/>
    <property type="evidence" value="ECO:0007669"/>
    <property type="project" value="InterPro"/>
</dbReference>
<dbReference type="GeneTree" id="ENSGT00390000009290"/>
<keyword evidence="3" id="KW-1185">Reference proteome</keyword>
<proteinExistence type="predicted"/>
<evidence type="ECO:0000313" key="2">
    <source>
        <dbReference type="Ensembl" id="ENSCWAP00000002359.1"/>
    </source>
</evidence>
<sequence length="183" mass="20368">MEERFLGRVEDWDSAEVAPGLQPPPNDCSAESRPWPLPFYPVLDESPGDHDYFGCKLLSSPCWRLHFEYVRGRLGPRARSTLEPSPAQLTPARESDPAPEPDEPLLQQLAVARPVGPCDRLQDIETLDSGPPLEDRSPPVPSRWSLDGLVSGCFEWIRRTLRTLSYLGCCKSTFGAKEPLIAA</sequence>
<dbReference type="InterPro" id="IPR031449">
    <property type="entry name" value="ANXA2R"/>
</dbReference>
<dbReference type="AlphaFoldDB" id="A0A8C3VVG8"/>